<feature type="compositionally biased region" description="Basic and acidic residues" evidence="9">
    <location>
        <begin position="221"/>
        <end position="234"/>
    </location>
</feature>
<keyword evidence="8" id="KW-0539">Nucleus</keyword>
<reference evidence="11" key="4">
    <citation type="journal article" date="2007" name="Genome Biol.">
        <title>Update of the Anopheles gambiae PEST genome assembly.</title>
        <authorList>
            <person name="Sharakhova M.V."/>
            <person name="Hammond M.P."/>
            <person name="Lobo N.F."/>
            <person name="Krzywinski J."/>
            <person name="Unger M.F."/>
            <person name="Hillenmeyer M.E."/>
            <person name="Bruggner R.V."/>
            <person name="Birney E."/>
            <person name="Collins F.H."/>
        </authorList>
    </citation>
    <scope>NUCLEOTIDE SEQUENCE</scope>
    <source>
        <strain evidence="11">PEST</strain>
    </source>
</reference>
<comment type="caution">
    <text evidence="11">The sequence shown here is derived from an EMBL/GenBank/DDBJ whole genome shotgun (WGS) entry which is preliminary data.</text>
</comment>
<dbReference type="GO" id="GO:0006915">
    <property type="term" value="P:apoptotic process"/>
    <property type="evidence" value="ECO:0007669"/>
    <property type="project" value="UniProtKB-KW"/>
</dbReference>
<dbReference type="GO" id="GO:0003677">
    <property type="term" value="F:DNA binding"/>
    <property type="evidence" value="ECO:0007669"/>
    <property type="project" value="UniProtKB-KW"/>
</dbReference>
<proteinExistence type="inferred from homology"/>
<dbReference type="STRING" id="7165.Q7PVN9"/>
<dbReference type="PhylomeDB" id="Q7PVN9"/>
<reference evidence="11" key="5">
    <citation type="submission" date="2011-05" db="EMBL/GenBank/DDBJ databases">
        <authorList>
            <consortium name="VectorBase"/>
        </authorList>
    </citation>
    <scope>NUCLEOTIDE SEQUENCE</scope>
    <source>
        <strain evidence="11">PEST</strain>
    </source>
</reference>
<reference evidence="11" key="3">
    <citation type="journal article" date="2004" name="Trends Parasitol.">
        <title>The Anopheles gambiae genome: an update.</title>
        <authorList>
            <person name="Mongin E."/>
            <person name="Louis C."/>
            <person name="Holt R.A."/>
            <person name="Birney E."/>
            <person name="Collins F.H."/>
        </authorList>
    </citation>
    <scope>NUCLEOTIDE SEQUENCE</scope>
    <source>
        <strain evidence="11">PEST</strain>
    </source>
</reference>
<dbReference type="VEuPathDB" id="VectorBase:AGAP009226"/>
<evidence type="ECO:0000256" key="2">
    <source>
        <dbReference type="ARBA" id="ARBA00008548"/>
    </source>
</evidence>
<gene>
    <name evidence="11" type="ORF">AgaP_AGAP009226</name>
</gene>
<dbReference type="InterPro" id="IPR023260">
    <property type="entry name" value="Cys/Ser-rich_nuc_prot"/>
</dbReference>
<reference evidence="11" key="2">
    <citation type="submission" date="2002-03" db="EMBL/GenBank/DDBJ databases">
        <authorList>
            <consortium name="The Anopheles Genome Sequencing Consortium"/>
        </authorList>
    </citation>
    <scope>NUCLEOTIDE SEQUENCE</scope>
    <source>
        <strain evidence="11">PEST</strain>
    </source>
</reference>
<dbReference type="eggNOG" id="KOG3813">
    <property type="taxonomic scope" value="Eukaryota"/>
</dbReference>
<dbReference type="PANTHER" id="PTHR13580">
    <property type="entry name" value="TGF-BETA INDUCED APOPTOSIS PROTEIN"/>
    <property type="match status" value="1"/>
</dbReference>
<evidence type="ECO:0000256" key="4">
    <source>
        <dbReference type="ARBA" id="ARBA00023015"/>
    </source>
</evidence>
<keyword evidence="4" id="KW-0805">Transcription regulation</keyword>
<feature type="compositionally biased region" description="Acidic residues" evidence="9">
    <location>
        <begin position="108"/>
        <end position="123"/>
    </location>
</feature>
<feature type="domain" description="Cysteine/serine-rich nuclear protein N-terminal" evidence="10">
    <location>
        <begin position="243"/>
        <end position="284"/>
    </location>
</feature>
<accession>Q7PVN9</accession>
<evidence type="ECO:0000256" key="6">
    <source>
        <dbReference type="ARBA" id="ARBA00023159"/>
    </source>
</evidence>
<dbReference type="GO" id="GO:0005634">
    <property type="term" value="C:nucleus"/>
    <property type="evidence" value="ECO:0007669"/>
    <property type="project" value="UniProtKB-SubCell"/>
</dbReference>
<organism evidence="11">
    <name type="scientific">Anopheles gambiae</name>
    <name type="common">African malaria mosquito</name>
    <dbReference type="NCBI Taxonomy" id="7165"/>
    <lineage>
        <taxon>Eukaryota</taxon>
        <taxon>Metazoa</taxon>
        <taxon>Ecdysozoa</taxon>
        <taxon>Arthropoda</taxon>
        <taxon>Hexapoda</taxon>
        <taxon>Insecta</taxon>
        <taxon>Pterygota</taxon>
        <taxon>Neoptera</taxon>
        <taxon>Endopterygota</taxon>
        <taxon>Diptera</taxon>
        <taxon>Nematocera</taxon>
        <taxon>Culicoidea</taxon>
        <taxon>Culicidae</taxon>
        <taxon>Anophelinae</taxon>
        <taxon>Anopheles</taxon>
    </lineage>
</organism>
<name>Q7PVN9_ANOGA</name>
<evidence type="ECO:0000259" key="10">
    <source>
        <dbReference type="Pfam" id="PF16019"/>
    </source>
</evidence>
<dbReference type="PANTHER" id="PTHR13580:SF9">
    <property type="entry name" value="AXIN1 UP-REGULATED 1, ISOFORM A"/>
    <property type="match status" value="1"/>
</dbReference>
<dbReference type="VEuPathDB" id="VectorBase:AGAMI1_013181"/>
<evidence type="ECO:0000256" key="3">
    <source>
        <dbReference type="ARBA" id="ARBA00022703"/>
    </source>
</evidence>
<keyword evidence="6" id="KW-0010">Activator</keyword>
<keyword evidence="7" id="KW-0804">Transcription</keyword>
<evidence type="ECO:0000256" key="1">
    <source>
        <dbReference type="ARBA" id="ARBA00004123"/>
    </source>
</evidence>
<evidence type="ECO:0000256" key="7">
    <source>
        <dbReference type="ARBA" id="ARBA00023163"/>
    </source>
</evidence>
<feature type="region of interest" description="Disordered" evidence="9">
    <location>
        <begin position="147"/>
        <end position="167"/>
    </location>
</feature>
<dbReference type="HOGENOM" id="CLU_270242_0_0_1"/>
<keyword evidence="3" id="KW-0053">Apoptosis</keyword>
<evidence type="ECO:0000313" key="11">
    <source>
        <dbReference type="EMBL" id="EAA14914.4"/>
    </source>
</evidence>
<evidence type="ECO:0000256" key="8">
    <source>
        <dbReference type="ARBA" id="ARBA00023242"/>
    </source>
</evidence>
<protein>
    <submittedName>
        <fullName evidence="11">AGAP009226-PA</fullName>
    </submittedName>
</protein>
<reference evidence="11" key="1">
    <citation type="journal article" date="2002" name="Science">
        <title>The genome sequence of the malaria mosquito Anopheles gambiae.</title>
        <authorList>
            <person name="Holt R.A."/>
            <person name="Subramanian G.M."/>
            <person name="Halpern A."/>
            <person name="Sutton G.G."/>
            <person name="Charlab R."/>
            <person name="Nusskern D.R."/>
            <person name="Wincker P."/>
            <person name="Clark A.G."/>
            <person name="Ribeiro J.M."/>
            <person name="Wides R."/>
            <person name="Salzberg S.L."/>
            <person name="Loftus B."/>
            <person name="Yandell M."/>
            <person name="Majoros W.H."/>
            <person name="Rusch D.B."/>
            <person name="Lai Z."/>
            <person name="Kraft C.L."/>
            <person name="Abril J.F."/>
            <person name="Anthouard V."/>
            <person name="Arensburger P."/>
            <person name="Atkinson P.W."/>
            <person name="Baden H."/>
            <person name="de Berardinis V."/>
            <person name="Baldwin D."/>
            <person name="Benes V."/>
            <person name="Biedler J."/>
            <person name="Blass C."/>
            <person name="Bolanos R."/>
            <person name="Boscus D."/>
            <person name="Barnstead M."/>
            <person name="Cai S."/>
            <person name="Center A."/>
            <person name="Chaturverdi K."/>
            <person name="Christophides G.K."/>
            <person name="Chrystal M.A."/>
            <person name="Clamp M."/>
            <person name="Cravchik A."/>
            <person name="Curwen V."/>
            <person name="Dana A."/>
            <person name="Delcher A."/>
            <person name="Dew I."/>
            <person name="Evans C.A."/>
            <person name="Flanigan M."/>
            <person name="Grundschober-Freimoser A."/>
            <person name="Friedli L."/>
            <person name="Gu Z."/>
            <person name="Guan P."/>
            <person name="Guigo R."/>
            <person name="Hillenmeyer M.E."/>
            <person name="Hladun S.L."/>
            <person name="Hogan J.R."/>
            <person name="Hong Y.S."/>
            <person name="Hoover J."/>
            <person name="Jaillon O."/>
            <person name="Ke Z."/>
            <person name="Kodira C."/>
            <person name="Kokoza E."/>
            <person name="Koutsos A."/>
            <person name="Letunic I."/>
            <person name="Levitsky A."/>
            <person name="Liang Y."/>
            <person name="Lin J.J."/>
            <person name="Lobo N.F."/>
            <person name="Lopez J.R."/>
            <person name="Malek J.A."/>
            <person name="McIntosh T.C."/>
            <person name="Meister S."/>
            <person name="Miller J."/>
            <person name="Mobarry C."/>
            <person name="Mongin E."/>
            <person name="Murphy S.D."/>
            <person name="O'Brochta D.A."/>
            <person name="Pfannkoch C."/>
            <person name="Qi R."/>
            <person name="Regier M.A."/>
            <person name="Remington K."/>
            <person name="Shao H."/>
            <person name="Sharakhova M.V."/>
            <person name="Sitter C.D."/>
            <person name="Shetty J."/>
            <person name="Smith T.J."/>
            <person name="Strong R."/>
            <person name="Sun J."/>
            <person name="Thomasova D."/>
            <person name="Ton L.Q."/>
            <person name="Topalis P."/>
            <person name="Tu Z."/>
            <person name="Unger M.F."/>
            <person name="Walenz B."/>
            <person name="Wang A."/>
            <person name="Wang J."/>
            <person name="Wang M."/>
            <person name="Wang X."/>
            <person name="Woodford K.J."/>
            <person name="Wortman J.R."/>
            <person name="Wu M."/>
            <person name="Yao A."/>
            <person name="Zdobnov E.M."/>
            <person name="Zhang H."/>
            <person name="Zhao Q."/>
            <person name="Zhao S."/>
            <person name="Zhu S.C."/>
            <person name="Zhimulev I."/>
            <person name="Coluzzi M."/>
            <person name="della Torre A."/>
            <person name="Roth C.W."/>
            <person name="Louis C."/>
            <person name="Kalush F."/>
            <person name="Mural R.J."/>
            <person name="Myers E.W."/>
            <person name="Adams M.D."/>
            <person name="Smith H.O."/>
            <person name="Broder S."/>
            <person name="Gardner M.J."/>
            <person name="Fraser C.M."/>
            <person name="Birney E."/>
            <person name="Bork P."/>
            <person name="Brey P.T."/>
            <person name="Venter J.C."/>
            <person name="Weissenbach J."/>
            <person name="Kafatos F.C."/>
            <person name="Collins F.H."/>
            <person name="Hoffman S.L."/>
        </authorList>
    </citation>
    <scope>NUCLEOTIDE SEQUENCE [LARGE SCALE GENOMIC DNA]</scope>
    <source>
        <strain evidence="11">PEST</strain>
    </source>
</reference>
<dbReference type="Pfam" id="PF16019">
    <property type="entry name" value="CSRNP_N"/>
    <property type="match status" value="1"/>
</dbReference>
<comment type="subcellular location">
    <subcellularLocation>
        <location evidence="1">Nucleus</location>
    </subcellularLocation>
</comment>
<keyword evidence="5" id="KW-0238">DNA-binding</keyword>
<evidence type="ECO:0000256" key="5">
    <source>
        <dbReference type="ARBA" id="ARBA00023125"/>
    </source>
</evidence>
<dbReference type="InterPro" id="IPR031972">
    <property type="entry name" value="CSRNP_N"/>
</dbReference>
<comment type="similarity">
    <text evidence="2">Belongs to the AXUD1 family.</text>
</comment>
<sequence>MLKPLKDLLTYLQRNANSSNIFGTTMGPNEAPRMEETIIVSEELSVVEDGGDPLYDPLALDDCPGADVVNVSGTSVGSDADDDGGVGISPDQFTLVDVSTLKPKEQQEADEPETEDDDDEEPATEQGPIGGLLNGSTSAALVVELETSESSSIVEGDEVTPAGECERSSPTVLEKFASVEDVIRLSSLSSSSPSLLDEAETADGETIQLIDDYVDAVAARRSEPPVDAGQRETEEGASSQKRPKKGITFEGVTVFYFPRIQGFGCVPSQGGCTLGMEFQHVHSR</sequence>
<feature type="region of interest" description="Disordered" evidence="9">
    <location>
        <begin position="221"/>
        <end position="243"/>
    </location>
</feature>
<evidence type="ECO:0000256" key="9">
    <source>
        <dbReference type="SAM" id="MobiDB-lite"/>
    </source>
</evidence>
<dbReference type="EMBL" id="AAAB01008984">
    <property type="protein sequence ID" value="EAA14914.4"/>
    <property type="molecule type" value="Genomic_DNA"/>
</dbReference>
<dbReference type="AlphaFoldDB" id="Q7PVN9"/>
<feature type="region of interest" description="Disordered" evidence="9">
    <location>
        <begin position="71"/>
        <end position="134"/>
    </location>
</feature>